<evidence type="ECO:0000256" key="6">
    <source>
        <dbReference type="ARBA" id="ARBA00022617"/>
    </source>
</evidence>
<dbReference type="PANTHER" id="PTHR38604">
    <property type="entry name" value="PERIPLASMIC NITRATE REDUCTASE, ELECTRON TRANSFER SUBUNIT"/>
    <property type="match status" value="1"/>
</dbReference>
<dbReference type="InterPro" id="IPR036280">
    <property type="entry name" value="Multihaem_cyt_sf"/>
</dbReference>
<evidence type="ECO:0000256" key="15">
    <source>
        <dbReference type="PIRSR" id="PIRSR006105-2"/>
    </source>
</evidence>
<dbReference type="EMBL" id="PDEA01000001">
    <property type="protein sequence ID" value="PEH89108.1"/>
    <property type="molecule type" value="Genomic_DNA"/>
</dbReference>
<dbReference type="GO" id="GO:0042597">
    <property type="term" value="C:periplasmic space"/>
    <property type="evidence" value="ECO:0007669"/>
    <property type="project" value="UniProtKB-SubCell"/>
</dbReference>
<evidence type="ECO:0000256" key="1">
    <source>
        <dbReference type="ARBA" id="ARBA00002599"/>
    </source>
</evidence>
<comment type="subcellular location">
    <subcellularLocation>
        <location evidence="2 13">Periplasm</location>
    </subcellularLocation>
</comment>
<feature type="binding site" description="axial binding residue" evidence="15">
    <location>
        <position position="131"/>
    </location>
    <ligand>
        <name>heme c</name>
        <dbReference type="ChEBI" id="CHEBI:61717"/>
        <label>2</label>
    </ligand>
    <ligandPart>
        <name>Fe</name>
        <dbReference type="ChEBI" id="CHEBI:18248"/>
    </ligandPart>
</feature>
<evidence type="ECO:0000256" key="5">
    <source>
        <dbReference type="ARBA" id="ARBA00022448"/>
    </source>
</evidence>
<keyword evidence="5 13" id="KW-0813">Transport</keyword>
<comment type="PTM">
    <text evidence="14">Binds 2 heme C groups per subunit.</text>
</comment>
<comment type="caution">
    <text evidence="17">The sequence shown here is derived from an EMBL/GenBank/DDBJ whole genome shotgun (WGS) entry which is preliminary data.</text>
</comment>
<dbReference type="STRING" id="1219032.GCA_001515545_01428"/>
<keyword evidence="18" id="KW-1185">Reference proteome</keyword>
<dbReference type="GO" id="GO:0009061">
    <property type="term" value="P:anaerobic respiration"/>
    <property type="evidence" value="ECO:0007669"/>
    <property type="project" value="InterPro"/>
</dbReference>
<accession>A0A2A7UV21</accession>
<keyword evidence="6 14" id="KW-0349">Heme</keyword>
<evidence type="ECO:0000256" key="11">
    <source>
        <dbReference type="ARBA" id="ARBA00023004"/>
    </source>
</evidence>
<dbReference type="OrthoDB" id="13290at2"/>
<evidence type="ECO:0000256" key="8">
    <source>
        <dbReference type="ARBA" id="ARBA00022729"/>
    </source>
</evidence>
<gene>
    <name evidence="17" type="ORF">CRM82_11355</name>
</gene>
<feature type="binding site" description="covalent" evidence="14">
    <location>
        <position position="127"/>
    </location>
    <ligand>
        <name>heme c</name>
        <dbReference type="ChEBI" id="CHEBI:61717"/>
        <label>2</label>
    </ligand>
</feature>
<evidence type="ECO:0000313" key="17">
    <source>
        <dbReference type="EMBL" id="PEH89108.1"/>
    </source>
</evidence>
<evidence type="ECO:0000256" key="12">
    <source>
        <dbReference type="ARBA" id="ARBA00031832"/>
    </source>
</evidence>
<dbReference type="InterPro" id="IPR005591">
    <property type="entry name" value="NapB"/>
</dbReference>
<dbReference type="FunFam" id="1.10.1130.10:FF:000001">
    <property type="entry name" value="Periplasmic nitrate reductase, electron transfer subunit"/>
    <property type="match status" value="1"/>
</dbReference>
<evidence type="ECO:0000256" key="7">
    <source>
        <dbReference type="ARBA" id="ARBA00022723"/>
    </source>
</evidence>
<feature type="binding site" description="axial binding residue" evidence="15">
    <location>
        <position position="73"/>
    </location>
    <ligand>
        <name>heme c</name>
        <dbReference type="ChEBI" id="CHEBI:61717"/>
        <label>1</label>
    </ligand>
    <ligandPart>
        <name>Fe</name>
        <dbReference type="ChEBI" id="CHEBI:18248"/>
    </ligandPart>
</feature>
<evidence type="ECO:0000256" key="3">
    <source>
        <dbReference type="ARBA" id="ARBA00007368"/>
    </source>
</evidence>
<proteinExistence type="inferred from homology"/>
<evidence type="ECO:0000256" key="13">
    <source>
        <dbReference type="PIRNR" id="PIRNR006105"/>
    </source>
</evidence>
<keyword evidence="9 13" id="KW-0574">Periplasm</keyword>
<keyword evidence="10 13" id="KW-0249">Electron transport</keyword>
<evidence type="ECO:0000256" key="10">
    <source>
        <dbReference type="ARBA" id="ARBA00022982"/>
    </source>
</evidence>
<comment type="function">
    <text evidence="1">Electron transfer subunit of the periplasmic nitrate reductase complex NapAB. Receives electrons from the membrane-anchored tetraheme c-type NapC protein and transfers these to NapA subunit, thus allowing electron flow between membrane and periplasm. Essential for periplasmic nitrate reduction with nitrate as the terminal electron acceptor.</text>
</comment>
<feature type="binding site" description="axial binding residue" evidence="15">
    <location>
        <position position="91"/>
    </location>
    <ligand>
        <name>heme c</name>
        <dbReference type="ChEBI" id="CHEBI:61717"/>
        <label>1</label>
    </ligand>
    <ligandPart>
        <name>Fe</name>
        <dbReference type="ChEBI" id="CHEBI:18248"/>
    </ligandPart>
</feature>
<protein>
    <recommendedName>
        <fullName evidence="4 13">Periplasmic nitrate reductase, electron transfer subunit</fullName>
    </recommendedName>
    <alternativeName>
        <fullName evidence="12 13">Diheme cytochrome c NapB</fullName>
    </alternativeName>
</protein>
<feature type="signal peptide" evidence="16">
    <location>
        <begin position="1"/>
        <end position="24"/>
    </location>
</feature>
<dbReference type="Proteomes" id="UP000220246">
    <property type="component" value="Unassembled WGS sequence"/>
</dbReference>
<dbReference type="AlphaFoldDB" id="A0A2A7UV21"/>
<feature type="binding site" description="axial binding residue" evidence="15">
    <location>
        <position position="108"/>
    </location>
    <ligand>
        <name>heme c</name>
        <dbReference type="ChEBI" id="CHEBI:61717"/>
        <label>2</label>
    </ligand>
    <ligandPart>
        <name>Fe</name>
        <dbReference type="ChEBI" id="CHEBI:18248"/>
    </ligandPart>
</feature>
<dbReference type="Gene3D" id="1.10.1130.10">
    <property type="entry name" value="Flavocytochrome C3, Chain A"/>
    <property type="match status" value="1"/>
</dbReference>
<feature type="chain" id="PRO_5012315015" description="Periplasmic nitrate reductase, electron transfer subunit" evidence="16">
    <location>
        <begin position="25"/>
        <end position="168"/>
    </location>
</feature>
<evidence type="ECO:0000256" key="4">
    <source>
        <dbReference type="ARBA" id="ARBA00013773"/>
    </source>
</evidence>
<dbReference type="PIRSF" id="PIRSF006105">
    <property type="entry name" value="NapB"/>
    <property type="match status" value="1"/>
</dbReference>
<comment type="subunit">
    <text evidence="13">Component of the periplasmic nitrate reductase NapAB complex composed of NapA and NapB.</text>
</comment>
<name>A0A2A7UV21_COMTR</name>
<feature type="binding site" description="covalent" evidence="14">
    <location>
        <position position="87"/>
    </location>
    <ligand>
        <name>heme c</name>
        <dbReference type="ChEBI" id="CHEBI:61717"/>
        <label>1</label>
    </ligand>
</feature>
<dbReference type="SUPFAM" id="SSF48695">
    <property type="entry name" value="Multiheme cytochromes"/>
    <property type="match status" value="1"/>
</dbReference>
<feature type="binding site" description="covalent" evidence="14">
    <location>
        <position position="130"/>
    </location>
    <ligand>
        <name>heme c</name>
        <dbReference type="ChEBI" id="CHEBI:61717"/>
        <label>2</label>
    </ligand>
</feature>
<reference evidence="18" key="1">
    <citation type="submission" date="2017-09" db="EMBL/GenBank/DDBJ databases">
        <title>FDA dAtabase for Regulatory Grade micrObial Sequences (FDA-ARGOS): Supporting development and validation of Infectious Disease Dx tests.</title>
        <authorList>
            <person name="Minogue T."/>
            <person name="Wolcott M."/>
            <person name="Wasieloski L."/>
            <person name="Aguilar W."/>
            <person name="Moore D."/>
            <person name="Tallon L."/>
            <person name="Sadzewicz L."/>
            <person name="Ott S."/>
            <person name="Zhao X."/>
            <person name="Nagaraj S."/>
            <person name="Vavikolanu K."/>
            <person name="Aluvathingal J."/>
            <person name="Nadendla S."/>
            <person name="Sichtig H."/>
        </authorList>
    </citation>
    <scope>NUCLEOTIDE SEQUENCE [LARGE SCALE GENOMIC DNA]</scope>
    <source>
        <strain evidence="18">FDAARGOS_394</strain>
    </source>
</reference>
<keyword evidence="7 15" id="KW-0479">Metal-binding</keyword>
<evidence type="ECO:0000313" key="18">
    <source>
        <dbReference type="Proteomes" id="UP000220246"/>
    </source>
</evidence>
<dbReference type="PANTHER" id="PTHR38604:SF1">
    <property type="entry name" value="PERIPLASMIC NITRATE REDUCTASE, ELECTRON TRANSFER SUBUNIT"/>
    <property type="match status" value="1"/>
</dbReference>
<keyword evidence="8 16" id="KW-0732">Signal</keyword>
<comment type="similarity">
    <text evidence="3 13">Belongs to the NapB family.</text>
</comment>
<organism evidence="17 18">
    <name type="scientific">Comamonas terrigena</name>
    <dbReference type="NCBI Taxonomy" id="32013"/>
    <lineage>
        <taxon>Bacteria</taxon>
        <taxon>Pseudomonadati</taxon>
        <taxon>Pseudomonadota</taxon>
        <taxon>Betaproteobacteria</taxon>
        <taxon>Burkholderiales</taxon>
        <taxon>Comamonadaceae</taxon>
        <taxon>Comamonas</taxon>
    </lineage>
</organism>
<evidence type="ECO:0000256" key="16">
    <source>
        <dbReference type="SAM" id="SignalP"/>
    </source>
</evidence>
<evidence type="ECO:0000256" key="14">
    <source>
        <dbReference type="PIRSR" id="PIRSR006105-1"/>
    </source>
</evidence>
<evidence type="ECO:0000256" key="9">
    <source>
        <dbReference type="ARBA" id="ARBA00022764"/>
    </source>
</evidence>
<dbReference type="Pfam" id="PF03892">
    <property type="entry name" value="NapB"/>
    <property type="match status" value="1"/>
</dbReference>
<sequence>MAGVWIMNFIRTLFLMLCMGAALAQPVARPFTDAARGPAPIMETTKPPVLGNAINDDVRRTRNYTWQPPTIPHRVDGYQVDKNFNKCMDCHSRTKAEVSQAVPVSVTHYMDRDGHMLGQVSTRRYFCMQCHVSQDAVRPLVNNTFMDVDALILKSMRSQSGAQATQKN</sequence>
<dbReference type="GO" id="GO:0046872">
    <property type="term" value="F:metal ion binding"/>
    <property type="evidence" value="ECO:0007669"/>
    <property type="project" value="UniProtKB-KW"/>
</dbReference>
<evidence type="ECO:0000256" key="2">
    <source>
        <dbReference type="ARBA" id="ARBA00004418"/>
    </source>
</evidence>
<keyword evidence="11 15" id="KW-0408">Iron</keyword>
<feature type="binding site" description="covalent" evidence="14">
    <location>
        <position position="90"/>
    </location>
    <ligand>
        <name>heme c</name>
        <dbReference type="ChEBI" id="CHEBI:61717"/>
        <label>1</label>
    </ligand>
</feature>